<proteinExistence type="predicted"/>
<feature type="region of interest" description="Disordered" evidence="1">
    <location>
        <begin position="142"/>
        <end position="183"/>
    </location>
</feature>
<dbReference type="AlphaFoldDB" id="A0A9Q1IY57"/>
<protein>
    <submittedName>
        <fullName evidence="2">Uncharacterized protein</fullName>
    </submittedName>
</protein>
<evidence type="ECO:0000256" key="1">
    <source>
        <dbReference type="SAM" id="MobiDB-lite"/>
    </source>
</evidence>
<comment type="caution">
    <text evidence="2">The sequence shown here is derived from an EMBL/GenBank/DDBJ whole genome shotgun (WGS) entry which is preliminary data.</text>
</comment>
<reference evidence="2" key="1">
    <citation type="journal article" date="2023" name="Science">
        <title>Genome structures resolve the early diversification of teleost fishes.</title>
        <authorList>
            <person name="Parey E."/>
            <person name="Louis A."/>
            <person name="Montfort J."/>
            <person name="Bouchez O."/>
            <person name="Roques C."/>
            <person name="Iampietro C."/>
            <person name="Lluch J."/>
            <person name="Castinel A."/>
            <person name="Donnadieu C."/>
            <person name="Desvignes T."/>
            <person name="Floi Bucao C."/>
            <person name="Jouanno E."/>
            <person name="Wen M."/>
            <person name="Mejri S."/>
            <person name="Dirks R."/>
            <person name="Jansen H."/>
            <person name="Henkel C."/>
            <person name="Chen W.J."/>
            <person name="Zahm M."/>
            <person name="Cabau C."/>
            <person name="Klopp C."/>
            <person name="Thompson A.W."/>
            <person name="Robinson-Rechavi M."/>
            <person name="Braasch I."/>
            <person name="Lecointre G."/>
            <person name="Bobe J."/>
            <person name="Postlethwait J.H."/>
            <person name="Berthelot C."/>
            <person name="Roest Crollius H."/>
            <person name="Guiguen Y."/>
        </authorList>
    </citation>
    <scope>NUCLEOTIDE SEQUENCE</scope>
    <source>
        <strain evidence="2">WJC10195</strain>
    </source>
</reference>
<evidence type="ECO:0000313" key="3">
    <source>
        <dbReference type="Proteomes" id="UP001152622"/>
    </source>
</evidence>
<keyword evidence="3" id="KW-1185">Reference proteome</keyword>
<organism evidence="2 3">
    <name type="scientific">Synaphobranchus kaupii</name>
    <name type="common">Kaup's arrowtooth eel</name>
    <dbReference type="NCBI Taxonomy" id="118154"/>
    <lineage>
        <taxon>Eukaryota</taxon>
        <taxon>Metazoa</taxon>
        <taxon>Chordata</taxon>
        <taxon>Craniata</taxon>
        <taxon>Vertebrata</taxon>
        <taxon>Euteleostomi</taxon>
        <taxon>Actinopterygii</taxon>
        <taxon>Neopterygii</taxon>
        <taxon>Teleostei</taxon>
        <taxon>Anguilliformes</taxon>
        <taxon>Synaphobranchidae</taxon>
        <taxon>Synaphobranchus</taxon>
    </lineage>
</organism>
<dbReference type="OrthoDB" id="9068259at2759"/>
<gene>
    <name evidence="2" type="ORF">SKAU_G00200570</name>
</gene>
<sequence length="183" mass="20632">MEDQRPAPESRALFHAKTKKRDLDRARAKTRINIGTNFRRWRELRARIGLKTDVEVALFLLSKYENHATISAVSSATLSDREGFFMPGISDIDERTLSADEVDITTLSIHDVEEDIGNLQNNVIYWTDETCLSSHETEECLDSDEEADKKWADDASDEDYIPPPHVRVVPGVNASGVGTRSQL</sequence>
<dbReference type="Proteomes" id="UP001152622">
    <property type="component" value="Chromosome 6"/>
</dbReference>
<evidence type="ECO:0000313" key="2">
    <source>
        <dbReference type="EMBL" id="KAJ8357263.1"/>
    </source>
</evidence>
<name>A0A9Q1IY57_SYNKA</name>
<dbReference type="EMBL" id="JAINUF010000006">
    <property type="protein sequence ID" value="KAJ8357263.1"/>
    <property type="molecule type" value="Genomic_DNA"/>
</dbReference>
<accession>A0A9Q1IY57</accession>